<evidence type="ECO:0000313" key="9">
    <source>
        <dbReference type="EMBL" id="KAI0305987.1"/>
    </source>
</evidence>
<keyword evidence="10" id="KW-1185">Reference proteome</keyword>
<evidence type="ECO:0000256" key="2">
    <source>
        <dbReference type="ARBA" id="ARBA00004123"/>
    </source>
</evidence>
<comment type="similarity">
    <text evidence="4">Belongs to the RTC4 family.</text>
</comment>
<evidence type="ECO:0000256" key="4">
    <source>
        <dbReference type="ARBA" id="ARBA00009461"/>
    </source>
</evidence>
<sequence>MGIYVASCKRHRFEAHQVPQAIAKGWPMKIDFRRVRGRVEKLGSGLGKLVRGEGNARDESIYWTTVIKEVHKLGSRAASGVKGQFESFEKTQPGYYGELGSMILHQTLYNMFPPSSFDAQSITPLTPQEFIQRILVPEAALSLIMEDTRQDQMQALQTMRESSGYGWQCFRTLVKVLGSGRVRI</sequence>
<dbReference type="GO" id="GO:0005634">
    <property type="term" value="C:nucleus"/>
    <property type="evidence" value="ECO:0007669"/>
    <property type="project" value="UniProtKB-SubCell"/>
</dbReference>
<evidence type="ECO:0000256" key="5">
    <source>
        <dbReference type="ARBA" id="ARBA00015162"/>
    </source>
</evidence>
<keyword evidence="7" id="KW-0539">Nucleus</keyword>
<dbReference type="SMART" id="SM01312">
    <property type="entry name" value="RTC4"/>
    <property type="match status" value="1"/>
</dbReference>
<proteinExistence type="inferred from homology"/>
<name>A0AAD4M8Y1_9AGAM</name>
<evidence type="ECO:0000259" key="8">
    <source>
        <dbReference type="SMART" id="SM01312"/>
    </source>
</evidence>
<organism evidence="9 10">
    <name type="scientific">Multifurca ochricompacta</name>
    <dbReference type="NCBI Taxonomy" id="376703"/>
    <lineage>
        <taxon>Eukaryota</taxon>
        <taxon>Fungi</taxon>
        <taxon>Dikarya</taxon>
        <taxon>Basidiomycota</taxon>
        <taxon>Agaricomycotina</taxon>
        <taxon>Agaricomycetes</taxon>
        <taxon>Russulales</taxon>
        <taxon>Russulaceae</taxon>
        <taxon>Multifurca</taxon>
    </lineage>
</organism>
<dbReference type="InterPro" id="IPR039024">
    <property type="entry name" value="RTC4"/>
</dbReference>
<comment type="function">
    <text evidence="1">May be involved in a process influencing telomere capping.</text>
</comment>
<evidence type="ECO:0000256" key="1">
    <source>
        <dbReference type="ARBA" id="ARBA00002738"/>
    </source>
</evidence>
<comment type="subcellular location">
    <subcellularLocation>
        <location evidence="3">Cytoplasm</location>
    </subcellularLocation>
    <subcellularLocation>
        <location evidence="2">Nucleus</location>
    </subcellularLocation>
</comment>
<dbReference type="Pfam" id="PF14474">
    <property type="entry name" value="RTC4"/>
    <property type="match status" value="1"/>
</dbReference>
<evidence type="ECO:0000256" key="6">
    <source>
        <dbReference type="ARBA" id="ARBA00022490"/>
    </source>
</evidence>
<protein>
    <recommendedName>
        <fullName evidence="5">Restriction of telomere capping protein 4</fullName>
    </recommendedName>
</protein>
<feature type="domain" description="Restriction of telomere capping protein 4 C-terminal" evidence="8">
    <location>
        <begin position="49"/>
        <end position="172"/>
    </location>
</feature>
<dbReference type="PANTHER" id="PTHR41391:SF1">
    <property type="entry name" value="RESTRICTION OF TELOMERE CAPPING PROTEIN 4"/>
    <property type="match status" value="1"/>
</dbReference>
<keyword evidence="6" id="KW-0963">Cytoplasm</keyword>
<gene>
    <name evidence="9" type="ORF">B0F90DRAFT_951488</name>
</gene>
<dbReference type="InterPro" id="IPR028094">
    <property type="entry name" value="RTC4_C"/>
</dbReference>
<reference evidence="9" key="1">
    <citation type="journal article" date="2022" name="New Phytol.">
        <title>Evolutionary transition to the ectomycorrhizal habit in the genomes of a hyperdiverse lineage of mushroom-forming fungi.</title>
        <authorList>
            <person name="Looney B."/>
            <person name="Miyauchi S."/>
            <person name="Morin E."/>
            <person name="Drula E."/>
            <person name="Courty P.E."/>
            <person name="Kohler A."/>
            <person name="Kuo A."/>
            <person name="LaButti K."/>
            <person name="Pangilinan J."/>
            <person name="Lipzen A."/>
            <person name="Riley R."/>
            <person name="Andreopoulos W."/>
            <person name="He G."/>
            <person name="Johnson J."/>
            <person name="Nolan M."/>
            <person name="Tritt A."/>
            <person name="Barry K.W."/>
            <person name="Grigoriev I.V."/>
            <person name="Nagy L.G."/>
            <person name="Hibbett D."/>
            <person name="Henrissat B."/>
            <person name="Matheny P.B."/>
            <person name="Labbe J."/>
            <person name="Martin F.M."/>
        </authorList>
    </citation>
    <scope>NUCLEOTIDE SEQUENCE</scope>
    <source>
        <strain evidence="9">BPL690</strain>
    </source>
</reference>
<dbReference type="Proteomes" id="UP001203297">
    <property type="component" value="Unassembled WGS sequence"/>
</dbReference>
<dbReference type="GO" id="GO:0005737">
    <property type="term" value="C:cytoplasm"/>
    <property type="evidence" value="ECO:0007669"/>
    <property type="project" value="UniProtKB-SubCell"/>
</dbReference>
<evidence type="ECO:0000313" key="10">
    <source>
        <dbReference type="Proteomes" id="UP001203297"/>
    </source>
</evidence>
<evidence type="ECO:0000256" key="3">
    <source>
        <dbReference type="ARBA" id="ARBA00004496"/>
    </source>
</evidence>
<comment type="caution">
    <text evidence="9">The sequence shown here is derived from an EMBL/GenBank/DDBJ whole genome shotgun (WGS) entry which is preliminary data.</text>
</comment>
<dbReference type="PANTHER" id="PTHR41391">
    <property type="entry name" value="RESTRICTION OF TELOMERE CAPPING PROTEIN 4"/>
    <property type="match status" value="1"/>
</dbReference>
<dbReference type="EMBL" id="WTXG01000004">
    <property type="protein sequence ID" value="KAI0305987.1"/>
    <property type="molecule type" value="Genomic_DNA"/>
</dbReference>
<accession>A0AAD4M8Y1</accession>
<evidence type="ECO:0000256" key="7">
    <source>
        <dbReference type="ARBA" id="ARBA00023242"/>
    </source>
</evidence>
<dbReference type="AlphaFoldDB" id="A0AAD4M8Y1"/>